<dbReference type="InterPro" id="IPR057460">
    <property type="entry name" value="CAF17_C"/>
</dbReference>
<dbReference type="GO" id="GO:0016226">
    <property type="term" value="P:iron-sulfur cluster assembly"/>
    <property type="evidence" value="ECO:0007669"/>
    <property type="project" value="TreeGrafter"/>
</dbReference>
<dbReference type="InterPro" id="IPR027266">
    <property type="entry name" value="TrmE/GcvT-like"/>
</dbReference>
<dbReference type="InterPro" id="IPR006222">
    <property type="entry name" value="GCVT_N"/>
</dbReference>
<dbReference type="Pfam" id="PF25455">
    <property type="entry name" value="Beta-barrel_CAF17_C"/>
    <property type="match status" value="1"/>
</dbReference>
<sequence length="293" mass="30687">MPTCLLHHRALIAVSGPEAEHFLQTIITTDLDQLKAGEARAGALLAPQGKILFDFIVSRAGPDAFSLECRADIAADLQRRLTLYKLRAKLEISVKEQGPVTVSWGDDSVSSSDDSALLDRRFPEGTHVLRRHGEGPAAGADIAAWDALRIAHAVAESGADFQLGDAFPHDVLYDQNGGVGLKKGCYVGQEVVSRMQHRGTARRRVLTVAGEAALPAAGTDLTAGGRALGTLGTVHGAAGLAIARIDRVKDAIDAGTPILAGDVPVTLAIPAWARFTFPDKGPETGPEIGGDAA</sequence>
<name>K2MSL5_9HYPH</name>
<evidence type="ECO:0000259" key="2">
    <source>
        <dbReference type="Pfam" id="PF01571"/>
    </source>
</evidence>
<dbReference type="EMBL" id="AMRM01000003">
    <property type="protein sequence ID" value="EKF20377.1"/>
    <property type="molecule type" value="Genomic_DNA"/>
</dbReference>
<feature type="domain" description="GCVT N-terminal" evidence="2">
    <location>
        <begin position="11"/>
        <end position="76"/>
    </location>
</feature>
<dbReference type="InterPro" id="IPR017703">
    <property type="entry name" value="YgfZ/GCV_T_CS"/>
</dbReference>
<dbReference type="NCBIfam" id="TIGR03317">
    <property type="entry name" value="ygfZ_signature"/>
    <property type="match status" value="1"/>
</dbReference>
<dbReference type="STRING" id="391937.NA2_03947"/>
<gene>
    <name evidence="4" type="ORF">NA2_03947</name>
</gene>
<evidence type="ECO:0000313" key="4">
    <source>
        <dbReference type="EMBL" id="EKF20377.1"/>
    </source>
</evidence>
<dbReference type="OrthoDB" id="9796287at2"/>
<organism evidence="4 5">
    <name type="scientific">Nitratireductor pacificus pht-3B</name>
    <dbReference type="NCBI Taxonomy" id="391937"/>
    <lineage>
        <taxon>Bacteria</taxon>
        <taxon>Pseudomonadati</taxon>
        <taxon>Pseudomonadota</taxon>
        <taxon>Alphaproteobacteria</taxon>
        <taxon>Hyphomicrobiales</taxon>
        <taxon>Phyllobacteriaceae</taxon>
        <taxon>Nitratireductor</taxon>
    </lineage>
</organism>
<dbReference type="SUPFAM" id="SSF103025">
    <property type="entry name" value="Folate-binding domain"/>
    <property type="match status" value="1"/>
</dbReference>
<dbReference type="Pfam" id="PF01571">
    <property type="entry name" value="GCV_T"/>
    <property type="match status" value="1"/>
</dbReference>
<evidence type="ECO:0000313" key="5">
    <source>
        <dbReference type="Proteomes" id="UP000006786"/>
    </source>
</evidence>
<comment type="caution">
    <text evidence="4">The sequence shown here is derived from an EMBL/GenBank/DDBJ whole genome shotgun (WGS) entry which is preliminary data.</text>
</comment>
<keyword evidence="5" id="KW-1185">Reference proteome</keyword>
<reference evidence="4 5" key="1">
    <citation type="journal article" date="2012" name="J. Bacteriol.">
        <title>Genome Sequence of Nitratireductor pacificus Type Strain pht-3B.</title>
        <authorList>
            <person name="Lai Q."/>
            <person name="Li G."/>
            <person name="Shao Z."/>
        </authorList>
    </citation>
    <scope>NUCLEOTIDE SEQUENCE [LARGE SCALE GENOMIC DNA]</scope>
    <source>
        <strain evidence="5">pht-3B</strain>
    </source>
</reference>
<dbReference type="Proteomes" id="UP000006786">
    <property type="component" value="Unassembled WGS sequence"/>
</dbReference>
<dbReference type="AlphaFoldDB" id="K2MSL5"/>
<feature type="domain" description="CAF17 C-terminal" evidence="3">
    <location>
        <begin position="202"/>
        <end position="274"/>
    </location>
</feature>
<dbReference type="PANTHER" id="PTHR22602">
    <property type="entry name" value="TRANSFERASE CAF17, MITOCHONDRIAL-RELATED"/>
    <property type="match status" value="1"/>
</dbReference>
<dbReference type="eggNOG" id="COG0354">
    <property type="taxonomic scope" value="Bacteria"/>
</dbReference>
<dbReference type="PATRIC" id="fig|391937.3.peg.818"/>
<accession>K2MSL5</accession>
<proteinExistence type="predicted"/>
<evidence type="ECO:0000256" key="1">
    <source>
        <dbReference type="ARBA" id="ARBA00022946"/>
    </source>
</evidence>
<dbReference type="RefSeq" id="WP_008594450.1">
    <property type="nucleotide sequence ID" value="NZ_AMRM01000003.1"/>
</dbReference>
<evidence type="ECO:0000259" key="3">
    <source>
        <dbReference type="Pfam" id="PF25455"/>
    </source>
</evidence>
<dbReference type="PANTHER" id="PTHR22602:SF0">
    <property type="entry name" value="TRANSFERASE CAF17, MITOCHONDRIAL-RELATED"/>
    <property type="match status" value="1"/>
</dbReference>
<keyword evidence="1" id="KW-0809">Transit peptide</keyword>
<dbReference type="Gene3D" id="3.30.1360.120">
    <property type="entry name" value="Probable tRNA modification gtpase trme, domain 1"/>
    <property type="match status" value="2"/>
</dbReference>
<protein>
    <submittedName>
        <fullName evidence="4">Uncharacterized protein</fullName>
    </submittedName>
</protein>
<dbReference type="InterPro" id="IPR045179">
    <property type="entry name" value="YgfZ/GcvT"/>
</dbReference>